<dbReference type="EMBL" id="LUGH01002783">
    <property type="protein sequence ID" value="OBZ63661.1"/>
    <property type="molecule type" value="Genomic_DNA"/>
</dbReference>
<dbReference type="InParanoid" id="A0A1C7LJJ4"/>
<reference evidence="1 2" key="1">
    <citation type="submission" date="2016-03" db="EMBL/GenBank/DDBJ databases">
        <title>Choanephora cucurbitarum.</title>
        <authorList>
            <person name="Min B."/>
            <person name="Park H."/>
            <person name="Park J.-H."/>
            <person name="Shin H.-D."/>
            <person name="Choi I.-G."/>
        </authorList>
    </citation>
    <scope>NUCLEOTIDE SEQUENCE [LARGE SCALE GENOMIC DNA]</scope>
    <source>
        <strain evidence="1 2">KUS-F28377</strain>
    </source>
</reference>
<dbReference type="STRING" id="101091.A0A1C7LJJ4"/>
<evidence type="ECO:0000313" key="1">
    <source>
        <dbReference type="EMBL" id="OBZ63661.1"/>
    </source>
</evidence>
<accession>A0A1C7LJJ4</accession>
<gene>
    <name evidence="1" type="ORF">A0J61_11965</name>
</gene>
<feature type="non-terminal residue" evidence="1">
    <location>
        <position position="157"/>
    </location>
</feature>
<organism evidence="1 2">
    <name type="scientific">Choanephora cucurbitarum</name>
    <dbReference type="NCBI Taxonomy" id="101091"/>
    <lineage>
        <taxon>Eukaryota</taxon>
        <taxon>Fungi</taxon>
        <taxon>Fungi incertae sedis</taxon>
        <taxon>Mucoromycota</taxon>
        <taxon>Mucoromycotina</taxon>
        <taxon>Mucoromycetes</taxon>
        <taxon>Mucorales</taxon>
        <taxon>Mucorineae</taxon>
        <taxon>Choanephoraceae</taxon>
        <taxon>Choanephoroideae</taxon>
        <taxon>Choanephora</taxon>
    </lineage>
</organism>
<dbReference type="AlphaFoldDB" id="A0A1C7LJJ4"/>
<evidence type="ECO:0000313" key="2">
    <source>
        <dbReference type="Proteomes" id="UP000093000"/>
    </source>
</evidence>
<keyword evidence="2" id="KW-1185">Reference proteome</keyword>
<name>A0A1C7LJJ4_9FUNG</name>
<comment type="caution">
    <text evidence="1">The sequence shown here is derived from an EMBL/GenBank/DDBJ whole genome shotgun (WGS) entry which is preliminary data.</text>
</comment>
<protein>
    <submittedName>
        <fullName evidence="1">Uncharacterized protein</fullName>
    </submittedName>
</protein>
<proteinExistence type="predicted"/>
<dbReference type="Proteomes" id="UP000093000">
    <property type="component" value="Unassembled WGS sequence"/>
</dbReference>
<dbReference type="OrthoDB" id="2289822at2759"/>
<sequence length="157" mass="18462">MSDLIRKQGPLRYYFCRSLERAIQKYTNLSKSRSRPAQENENIFTRAAYFKQLHRQRISESLFPPANISADEFRDYPEDIEGTQPQLWESFREVDMSSDSDFCGFSGTSVLRALKLYYRRLLRSCHEVDTVCEIAARMLLGDIIVQSEWYRTPRQTG</sequence>